<evidence type="ECO:0000313" key="6">
    <source>
        <dbReference type="EMBL" id="HIW99950.1"/>
    </source>
</evidence>
<accession>A0A9D2A7J8</accession>
<feature type="domain" description="ANTAR" evidence="5">
    <location>
        <begin position="154"/>
        <end position="215"/>
    </location>
</feature>
<dbReference type="InterPro" id="IPR036388">
    <property type="entry name" value="WH-like_DNA-bd_sf"/>
</dbReference>
<gene>
    <name evidence="6" type="ORF">H9871_07375</name>
</gene>
<dbReference type="InterPro" id="IPR005561">
    <property type="entry name" value="ANTAR"/>
</dbReference>
<dbReference type="Pfam" id="PF13185">
    <property type="entry name" value="GAF_2"/>
    <property type="match status" value="1"/>
</dbReference>
<keyword evidence="2" id="KW-0418">Kinase</keyword>
<evidence type="ECO:0000256" key="2">
    <source>
        <dbReference type="ARBA" id="ARBA00022777"/>
    </source>
</evidence>
<organism evidence="6 7">
    <name type="scientific">Candidatus Nesterenkonia stercoripullorum</name>
    <dbReference type="NCBI Taxonomy" id="2838701"/>
    <lineage>
        <taxon>Bacteria</taxon>
        <taxon>Bacillati</taxon>
        <taxon>Actinomycetota</taxon>
        <taxon>Actinomycetes</taxon>
        <taxon>Micrococcales</taxon>
        <taxon>Micrococcaceae</taxon>
        <taxon>Nesterenkonia</taxon>
    </lineage>
</organism>
<dbReference type="PROSITE" id="PS50921">
    <property type="entry name" value="ANTAR"/>
    <property type="match status" value="1"/>
</dbReference>
<evidence type="ECO:0000256" key="4">
    <source>
        <dbReference type="ARBA" id="ARBA00023163"/>
    </source>
</evidence>
<dbReference type="PIRSF" id="PIRSF036625">
    <property type="entry name" value="GAF_ANTAR"/>
    <property type="match status" value="1"/>
</dbReference>
<keyword evidence="4" id="KW-0804">Transcription</keyword>
<evidence type="ECO:0000256" key="3">
    <source>
        <dbReference type="ARBA" id="ARBA00023015"/>
    </source>
</evidence>
<dbReference type="Pfam" id="PF03861">
    <property type="entry name" value="ANTAR"/>
    <property type="match status" value="1"/>
</dbReference>
<dbReference type="InterPro" id="IPR003018">
    <property type="entry name" value="GAF"/>
</dbReference>
<evidence type="ECO:0000259" key="5">
    <source>
        <dbReference type="PROSITE" id="PS50921"/>
    </source>
</evidence>
<dbReference type="Proteomes" id="UP000824151">
    <property type="component" value="Unassembled WGS sequence"/>
</dbReference>
<reference evidence="6" key="1">
    <citation type="journal article" date="2021" name="PeerJ">
        <title>Extensive microbial diversity within the chicken gut microbiome revealed by metagenomics and culture.</title>
        <authorList>
            <person name="Gilroy R."/>
            <person name="Ravi A."/>
            <person name="Getino M."/>
            <person name="Pursley I."/>
            <person name="Horton D.L."/>
            <person name="Alikhan N.F."/>
            <person name="Baker D."/>
            <person name="Gharbi K."/>
            <person name="Hall N."/>
            <person name="Watson M."/>
            <person name="Adriaenssens E.M."/>
            <person name="Foster-Nyarko E."/>
            <person name="Jarju S."/>
            <person name="Secka A."/>
            <person name="Antonio M."/>
            <person name="Oren A."/>
            <person name="Chaudhuri R.R."/>
            <person name="La Ragione R."/>
            <person name="Hildebrand F."/>
            <person name="Pallen M.J."/>
        </authorList>
    </citation>
    <scope>NUCLEOTIDE SEQUENCE</scope>
    <source>
        <strain evidence="6">ChiHejej3B27-3195</strain>
    </source>
</reference>
<evidence type="ECO:0000313" key="7">
    <source>
        <dbReference type="Proteomes" id="UP000824151"/>
    </source>
</evidence>
<keyword evidence="1" id="KW-0808">Transferase</keyword>
<comment type="caution">
    <text evidence="6">The sequence shown here is derived from an EMBL/GenBank/DDBJ whole genome shotgun (WGS) entry which is preliminary data.</text>
</comment>
<dbReference type="Gene3D" id="3.30.450.40">
    <property type="match status" value="1"/>
</dbReference>
<evidence type="ECO:0000256" key="1">
    <source>
        <dbReference type="ARBA" id="ARBA00022679"/>
    </source>
</evidence>
<dbReference type="Gene3D" id="1.10.10.10">
    <property type="entry name" value="Winged helix-like DNA-binding domain superfamily/Winged helix DNA-binding domain"/>
    <property type="match status" value="1"/>
</dbReference>
<keyword evidence="3" id="KW-0805">Transcription regulation</keyword>
<sequence length="229" mass="25200">MLLDDTTIGGAMNSIAELAAEHVSAEGRVLCGVVVQRERKNTVIASSSTEAQEMDEVQAGYDEGPCLDAQHTNTTIRVPDVKYEIRWPQYMDEVRHHNLRSMMAVPLVPDQESTAIAAMNFYTTEPGAFAGDEATEVKRYADLASTVVAIALRIAAYAEDVHDRQRAMESRTTIDIAVGVIMAQNRCSQEEAVDILKTASSYRNMKMRVLAENLLHSIGQDVTTTSFDS</sequence>
<dbReference type="GO" id="GO:0003723">
    <property type="term" value="F:RNA binding"/>
    <property type="evidence" value="ECO:0007669"/>
    <property type="project" value="InterPro"/>
</dbReference>
<dbReference type="SMART" id="SM01012">
    <property type="entry name" value="ANTAR"/>
    <property type="match status" value="1"/>
</dbReference>
<dbReference type="InterPro" id="IPR029016">
    <property type="entry name" value="GAF-like_dom_sf"/>
</dbReference>
<protein>
    <submittedName>
        <fullName evidence="6">GAF and ANTAR domain-containing protein</fullName>
    </submittedName>
</protein>
<dbReference type="InterPro" id="IPR011006">
    <property type="entry name" value="CheY-like_superfamily"/>
</dbReference>
<dbReference type="EMBL" id="DXGD01000272">
    <property type="protein sequence ID" value="HIW99950.1"/>
    <property type="molecule type" value="Genomic_DNA"/>
</dbReference>
<dbReference type="AlphaFoldDB" id="A0A9D2A7J8"/>
<dbReference type="SUPFAM" id="SSF55781">
    <property type="entry name" value="GAF domain-like"/>
    <property type="match status" value="1"/>
</dbReference>
<dbReference type="SUPFAM" id="SSF52172">
    <property type="entry name" value="CheY-like"/>
    <property type="match status" value="1"/>
</dbReference>
<dbReference type="GO" id="GO:0016301">
    <property type="term" value="F:kinase activity"/>
    <property type="evidence" value="ECO:0007669"/>
    <property type="project" value="UniProtKB-KW"/>
</dbReference>
<proteinExistence type="predicted"/>
<name>A0A9D2A7J8_9MICC</name>
<reference evidence="6" key="2">
    <citation type="submission" date="2021-04" db="EMBL/GenBank/DDBJ databases">
        <authorList>
            <person name="Gilroy R."/>
        </authorList>
    </citation>
    <scope>NUCLEOTIDE SEQUENCE</scope>
    <source>
        <strain evidence="6">ChiHejej3B27-3195</strain>
    </source>
</reference>
<dbReference type="InterPro" id="IPR012074">
    <property type="entry name" value="GAF_ANTAR"/>
</dbReference>